<reference evidence="3" key="1">
    <citation type="journal article" date="2019" name="Int. J. Syst. Evol. Microbiol.">
        <title>The Global Catalogue of Microorganisms (GCM) 10K type strain sequencing project: providing services to taxonomists for standard genome sequencing and annotation.</title>
        <authorList>
            <consortium name="The Broad Institute Genomics Platform"/>
            <consortium name="The Broad Institute Genome Sequencing Center for Infectious Disease"/>
            <person name="Wu L."/>
            <person name="Ma J."/>
        </authorList>
    </citation>
    <scope>NUCLEOTIDE SEQUENCE [LARGE SCALE GENOMIC DNA]</scope>
    <source>
        <strain evidence="3">JCM 17326</strain>
    </source>
</reference>
<comment type="caution">
    <text evidence="2">The sequence shown here is derived from an EMBL/GenBank/DDBJ whole genome shotgun (WGS) entry which is preliminary data.</text>
</comment>
<evidence type="ECO:0000256" key="1">
    <source>
        <dbReference type="SAM" id="Coils"/>
    </source>
</evidence>
<dbReference type="RefSeq" id="WP_345559989.1">
    <property type="nucleotide sequence ID" value="NZ_BAABDQ010000003.1"/>
</dbReference>
<feature type="coiled-coil region" evidence="1">
    <location>
        <begin position="35"/>
        <end position="62"/>
    </location>
</feature>
<keyword evidence="1" id="KW-0175">Coiled coil</keyword>
<dbReference type="Proteomes" id="UP001500630">
    <property type="component" value="Unassembled WGS sequence"/>
</dbReference>
<proteinExistence type="predicted"/>
<name>A0ABP6VQ15_9ACTN</name>
<accession>A0ABP6VQ15</accession>
<organism evidence="2 3">
    <name type="scientific">Nonomuraea rosea</name>
    <dbReference type="NCBI Taxonomy" id="638574"/>
    <lineage>
        <taxon>Bacteria</taxon>
        <taxon>Bacillati</taxon>
        <taxon>Actinomycetota</taxon>
        <taxon>Actinomycetes</taxon>
        <taxon>Streptosporangiales</taxon>
        <taxon>Streptosporangiaceae</taxon>
        <taxon>Nonomuraea</taxon>
    </lineage>
</organism>
<gene>
    <name evidence="2" type="ORF">GCM10022419_016360</name>
</gene>
<sequence>MLAFLQAAEAKAVAKAQTAQAEIEALAGMEAPGRRADIVDRIKQLSAQKSRYESEARYYRQAANQLAPSE</sequence>
<dbReference type="EMBL" id="BAABDQ010000003">
    <property type="protein sequence ID" value="GAA3537235.1"/>
    <property type="molecule type" value="Genomic_DNA"/>
</dbReference>
<keyword evidence="3" id="KW-1185">Reference proteome</keyword>
<evidence type="ECO:0000313" key="2">
    <source>
        <dbReference type="EMBL" id="GAA3537235.1"/>
    </source>
</evidence>
<protein>
    <submittedName>
        <fullName evidence="2">Uncharacterized protein</fullName>
    </submittedName>
</protein>
<evidence type="ECO:0000313" key="3">
    <source>
        <dbReference type="Proteomes" id="UP001500630"/>
    </source>
</evidence>